<evidence type="ECO:0000256" key="1">
    <source>
        <dbReference type="ARBA" id="ARBA00023015"/>
    </source>
</evidence>
<name>A0A2S9QA01_9HYPH</name>
<evidence type="ECO:0000259" key="4">
    <source>
        <dbReference type="PROSITE" id="PS50949"/>
    </source>
</evidence>
<dbReference type="AlphaFoldDB" id="A0A2S9QA01"/>
<dbReference type="Proteomes" id="UP000237682">
    <property type="component" value="Unassembled WGS sequence"/>
</dbReference>
<dbReference type="SMART" id="SM00345">
    <property type="entry name" value="HTH_GNTR"/>
    <property type="match status" value="1"/>
</dbReference>
<keyword evidence="2" id="KW-0238">DNA-binding</keyword>
<sequence length="253" mass="27747">MNLPNVLSVFERVPELRHGVVRRNVRELVADKIASLIAAGMLQVGEALPSERDLAAALQVSRETVRGALQILAARDIIAISQGARTRVLSAEVGSLAIGGREPKRINSYDIEAIHAARLLVERPVVEEAARRIDDETLAMLDASLETQREALEDPVRFLICDREFHAAIYRACGNDLLADFVIDLYFYAMAHRRKAVSRPGAIAQSCQDHAAILAGLHARDPRAVVEAFGIHLDRIYASTRSILEEEGALSNA</sequence>
<protein>
    <submittedName>
        <fullName evidence="5">GntR family transcriptional regulator</fullName>
    </submittedName>
</protein>
<dbReference type="InterPro" id="IPR036388">
    <property type="entry name" value="WH-like_DNA-bd_sf"/>
</dbReference>
<dbReference type="SUPFAM" id="SSF48008">
    <property type="entry name" value="GntR ligand-binding domain-like"/>
    <property type="match status" value="1"/>
</dbReference>
<dbReference type="Gene3D" id="1.20.120.530">
    <property type="entry name" value="GntR ligand-binding domain-like"/>
    <property type="match status" value="1"/>
</dbReference>
<feature type="domain" description="HTH gntR-type" evidence="4">
    <location>
        <begin position="23"/>
        <end position="91"/>
    </location>
</feature>
<dbReference type="InterPro" id="IPR008920">
    <property type="entry name" value="TF_FadR/GntR_C"/>
</dbReference>
<dbReference type="SUPFAM" id="SSF46785">
    <property type="entry name" value="Winged helix' DNA-binding domain"/>
    <property type="match status" value="1"/>
</dbReference>
<accession>A0A2S9QA01</accession>
<dbReference type="InterPro" id="IPR000524">
    <property type="entry name" value="Tscrpt_reg_HTH_GntR"/>
</dbReference>
<dbReference type="RefSeq" id="WP_105863465.1">
    <property type="nucleotide sequence ID" value="NZ_PUEJ01000006.1"/>
</dbReference>
<keyword evidence="3" id="KW-0804">Transcription</keyword>
<dbReference type="SMART" id="SM00895">
    <property type="entry name" value="FCD"/>
    <property type="match status" value="1"/>
</dbReference>
<dbReference type="InterPro" id="IPR036390">
    <property type="entry name" value="WH_DNA-bd_sf"/>
</dbReference>
<dbReference type="PROSITE" id="PS50949">
    <property type="entry name" value="HTH_GNTR"/>
    <property type="match status" value="1"/>
</dbReference>
<keyword evidence="1" id="KW-0805">Transcription regulation</keyword>
<dbReference type="InterPro" id="IPR011711">
    <property type="entry name" value="GntR_C"/>
</dbReference>
<dbReference type="Pfam" id="PF07729">
    <property type="entry name" value="FCD"/>
    <property type="match status" value="1"/>
</dbReference>
<evidence type="ECO:0000313" key="6">
    <source>
        <dbReference type="Proteomes" id="UP000237682"/>
    </source>
</evidence>
<dbReference type="PANTHER" id="PTHR43537:SF5">
    <property type="entry name" value="UXU OPERON TRANSCRIPTIONAL REGULATOR"/>
    <property type="match status" value="1"/>
</dbReference>
<dbReference type="CDD" id="cd07377">
    <property type="entry name" value="WHTH_GntR"/>
    <property type="match status" value="1"/>
</dbReference>
<dbReference type="Pfam" id="PF00392">
    <property type="entry name" value="GntR"/>
    <property type="match status" value="1"/>
</dbReference>
<evidence type="ECO:0000256" key="3">
    <source>
        <dbReference type="ARBA" id="ARBA00023163"/>
    </source>
</evidence>
<evidence type="ECO:0000313" key="5">
    <source>
        <dbReference type="EMBL" id="PRH86169.1"/>
    </source>
</evidence>
<gene>
    <name evidence="5" type="ORF">C5L14_18140</name>
</gene>
<dbReference type="EMBL" id="PUEJ01000006">
    <property type="protein sequence ID" value="PRH86169.1"/>
    <property type="molecule type" value="Genomic_DNA"/>
</dbReference>
<dbReference type="PRINTS" id="PR00035">
    <property type="entry name" value="HTHGNTR"/>
</dbReference>
<dbReference type="PANTHER" id="PTHR43537">
    <property type="entry name" value="TRANSCRIPTIONAL REGULATOR, GNTR FAMILY"/>
    <property type="match status" value="1"/>
</dbReference>
<organism evidence="5 6">
    <name type="scientific">Labrys okinawensis</name>
    <dbReference type="NCBI Taxonomy" id="346911"/>
    <lineage>
        <taxon>Bacteria</taxon>
        <taxon>Pseudomonadati</taxon>
        <taxon>Pseudomonadota</taxon>
        <taxon>Alphaproteobacteria</taxon>
        <taxon>Hyphomicrobiales</taxon>
        <taxon>Xanthobacteraceae</taxon>
        <taxon>Labrys</taxon>
    </lineage>
</organism>
<dbReference type="GO" id="GO:0003700">
    <property type="term" value="F:DNA-binding transcription factor activity"/>
    <property type="evidence" value="ECO:0007669"/>
    <property type="project" value="InterPro"/>
</dbReference>
<evidence type="ECO:0000256" key="2">
    <source>
        <dbReference type="ARBA" id="ARBA00023125"/>
    </source>
</evidence>
<keyword evidence="6" id="KW-1185">Reference proteome</keyword>
<reference evidence="5 6" key="1">
    <citation type="submission" date="2018-02" db="EMBL/GenBank/DDBJ databases">
        <title>Whole genome sequencing of endophytic bacterium.</title>
        <authorList>
            <person name="Eedara R."/>
            <person name="Podile A.R."/>
        </authorList>
    </citation>
    <scope>NUCLEOTIDE SEQUENCE [LARGE SCALE GENOMIC DNA]</scope>
    <source>
        <strain evidence="5 6">RP1T</strain>
    </source>
</reference>
<proteinExistence type="predicted"/>
<comment type="caution">
    <text evidence="5">The sequence shown here is derived from an EMBL/GenBank/DDBJ whole genome shotgun (WGS) entry which is preliminary data.</text>
</comment>
<dbReference type="Gene3D" id="1.10.10.10">
    <property type="entry name" value="Winged helix-like DNA-binding domain superfamily/Winged helix DNA-binding domain"/>
    <property type="match status" value="1"/>
</dbReference>
<dbReference type="OrthoDB" id="6087511at2"/>
<dbReference type="GO" id="GO:0003677">
    <property type="term" value="F:DNA binding"/>
    <property type="evidence" value="ECO:0007669"/>
    <property type="project" value="UniProtKB-KW"/>
</dbReference>